<dbReference type="EMBL" id="CP001346">
    <property type="protein sequence ID" value="ACL47782.1"/>
    <property type="molecule type" value="Genomic_DNA"/>
</dbReference>
<dbReference type="PANTHER" id="PTHR33375">
    <property type="entry name" value="CHROMOSOME-PARTITIONING PROTEIN PARB-RELATED"/>
    <property type="match status" value="1"/>
</dbReference>
<dbReference type="GO" id="GO:0007059">
    <property type="term" value="P:chromosome segregation"/>
    <property type="evidence" value="ECO:0007669"/>
    <property type="project" value="TreeGrafter"/>
</dbReference>
<reference evidence="2" key="1">
    <citation type="submission" date="2009-01" db="EMBL/GenBank/DDBJ databases">
        <title>Complete sequence of plasmid2 Cyanothece sp. PCC 7425.</title>
        <authorList>
            <consortium name="US DOE Joint Genome Institute"/>
            <person name="Lucas S."/>
            <person name="Copeland A."/>
            <person name="Lapidus A."/>
            <person name="Glavina del Rio T."/>
            <person name="Dalin E."/>
            <person name="Tice H."/>
            <person name="Bruce D."/>
            <person name="Goodwin L."/>
            <person name="Pitluck S."/>
            <person name="Sims D."/>
            <person name="Meineke L."/>
            <person name="Brettin T."/>
            <person name="Detter J.C."/>
            <person name="Han C."/>
            <person name="Larimer F."/>
            <person name="Land M."/>
            <person name="Hauser L."/>
            <person name="Kyrpides N."/>
            <person name="Ovchinnikova G."/>
            <person name="Liberton M."/>
            <person name="Stoeckel J."/>
            <person name="Banerjee A."/>
            <person name="Singh A."/>
            <person name="Page L."/>
            <person name="Sato H."/>
            <person name="Zhao L."/>
            <person name="Sherman L."/>
            <person name="Pakrasi H."/>
            <person name="Richardson P."/>
        </authorList>
    </citation>
    <scope>NUCLEOTIDE SEQUENCE</scope>
    <source>
        <strain evidence="2">PCC 7425</strain>
        <plasmid evidence="2">pP742502</plasmid>
    </source>
</reference>
<dbReference type="HOGENOM" id="CLU_1040994_0_0_3"/>
<dbReference type="KEGG" id="cyn:Cyan7425_0075"/>
<dbReference type="eggNOG" id="COG1475">
    <property type="taxonomic scope" value="Bacteria"/>
</dbReference>
<dbReference type="InterPro" id="IPR003115">
    <property type="entry name" value="ParB_N"/>
</dbReference>
<protein>
    <submittedName>
        <fullName evidence="2">ParB domain protein nuclease</fullName>
    </submittedName>
</protein>
<dbReference type="Gene3D" id="3.90.1530.10">
    <property type="entry name" value="Conserved hypothetical protein from pyrococcus furiosus pfu- 392566-001, ParB domain"/>
    <property type="match status" value="1"/>
</dbReference>
<dbReference type="SUPFAM" id="SSF110849">
    <property type="entry name" value="ParB/Sulfiredoxin"/>
    <property type="match status" value="1"/>
</dbReference>
<dbReference type="SMART" id="SM00470">
    <property type="entry name" value="ParB"/>
    <property type="match status" value="1"/>
</dbReference>
<dbReference type="PANTHER" id="PTHR33375:SF1">
    <property type="entry name" value="CHROMOSOME-PARTITIONING PROTEIN PARB-RELATED"/>
    <property type="match status" value="1"/>
</dbReference>
<sequence length="266" mass="29779">MPKRRTTAELLDAAHLAGAAIQAQDRAAEARNELEQSRSSTLPLAKILNRTQDTRELSDQHVNELAESIIILGLLEPLVVDNRGRLLAGGHRRAAIAAVKEMNPEAYTTHFPNDLIPVRVVDFDAEENPDLALQVEVTENEKRRDYTPNEVKALAERLRNAGFVDLKGRPAKGEKALRPALEVIIGKSIRTVRRYLNESPEESVTDVRLLGEADNDATITSLRRLKTELNRWQRAHPEPDIAELQTINKDIARLLKHVEAALKKVN</sequence>
<proteinExistence type="predicted"/>
<evidence type="ECO:0000259" key="1">
    <source>
        <dbReference type="SMART" id="SM00470"/>
    </source>
</evidence>
<dbReference type="InterPro" id="IPR050336">
    <property type="entry name" value="Chromosome_partition/occlusion"/>
</dbReference>
<dbReference type="GO" id="GO:0005694">
    <property type="term" value="C:chromosome"/>
    <property type="evidence" value="ECO:0007669"/>
    <property type="project" value="TreeGrafter"/>
</dbReference>
<dbReference type="InterPro" id="IPR036086">
    <property type="entry name" value="ParB/Sulfiredoxin_sf"/>
</dbReference>
<geneLocation type="plasmid" evidence="2">
    <name>pP742502</name>
</geneLocation>
<dbReference type="AlphaFoldDB" id="B8HZD4"/>
<accession>B8HZD4</accession>
<name>B8HZD4_CYAP4</name>
<evidence type="ECO:0000313" key="2">
    <source>
        <dbReference type="EMBL" id="ACL47782.1"/>
    </source>
</evidence>
<dbReference type="GO" id="GO:0045881">
    <property type="term" value="P:positive regulation of sporulation resulting in formation of a cellular spore"/>
    <property type="evidence" value="ECO:0007669"/>
    <property type="project" value="TreeGrafter"/>
</dbReference>
<keyword evidence="2" id="KW-0614">Plasmid</keyword>
<organism evidence="2">
    <name type="scientific">Cyanothece sp. (strain PCC 7425 / ATCC 29141)</name>
    <dbReference type="NCBI Taxonomy" id="395961"/>
    <lineage>
        <taxon>Bacteria</taxon>
        <taxon>Bacillati</taxon>
        <taxon>Cyanobacteriota</taxon>
        <taxon>Cyanophyceae</taxon>
        <taxon>Gomontiellales</taxon>
        <taxon>Cyanothecaceae</taxon>
        <taxon>Cyanothece</taxon>
    </lineage>
</organism>
<gene>
    <name evidence="2" type="ordered locus">Cyan7425_0075</name>
</gene>
<feature type="domain" description="ParB-like N-terminal" evidence="1">
    <location>
        <begin position="40"/>
        <end position="141"/>
    </location>
</feature>
<dbReference type="Pfam" id="PF02195">
    <property type="entry name" value="ParB_N"/>
    <property type="match status" value="1"/>
</dbReference>